<dbReference type="AlphaFoldDB" id="A0A6H5HHJ5"/>
<dbReference type="Proteomes" id="UP000479000">
    <property type="component" value="Unassembled WGS sequence"/>
</dbReference>
<sequence>MFDMIAELYVALDAGEFASHLLRYGMRGTQNGVAGLDVEKIQLHWIPRIDVAVREEEFPAQ</sequence>
<evidence type="ECO:0000313" key="2">
    <source>
        <dbReference type="Proteomes" id="UP000479000"/>
    </source>
</evidence>
<reference evidence="1 2" key="1">
    <citation type="submission" date="2020-02" db="EMBL/GenBank/DDBJ databases">
        <authorList>
            <person name="Ferguson B K."/>
        </authorList>
    </citation>
    <scope>NUCLEOTIDE SEQUENCE [LARGE SCALE GENOMIC DNA]</scope>
</reference>
<keyword evidence="2" id="KW-1185">Reference proteome</keyword>
<protein>
    <submittedName>
        <fullName evidence="1">Uncharacterized protein</fullName>
    </submittedName>
</protein>
<proteinExistence type="predicted"/>
<organism evidence="1 2">
    <name type="scientific">Nesidiocoris tenuis</name>
    <dbReference type="NCBI Taxonomy" id="355587"/>
    <lineage>
        <taxon>Eukaryota</taxon>
        <taxon>Metazoa</taxon>
        <taxon>Ecdysozoa</taxon>
        <taxon>Arthropoda</taxon>
        <taxon>Hexapoda</taxon>
        <taxon>Insecta</taxon>
        <taxon>Pterygota</taxon>
        <taxon>Neoptera</taxon>
        <taxon>Paraneoptera</taxon>
        <taxon>Hemiptera</taxon>
        <taxon>Heteroptera</taxon>
        <taxon>Panheteroptera</taxon>
        <taxon>Cimicomorpha</taxon>
        <taxon>Miridae</taxon>
        <taxon>Dicyphina</taxon>
        <taxon>Nesidiocoris</taxon>
    </lineage>
</organism>
<accession>A0A6H5HHJ5</accession>
<dbReference type="EMBL" id="CADCXU010031515">
    <property type="protein sequence ID" value="CAB0017516.1"/>
    <property type="molecule type" value="Genomic_DNA"/>
</dbReference>
<name>A0A6H5HHJ5_9HEMI</name>
<gene>
    <name evidence="1" type="ORF">NTEN_LOCUS21514</name>
</gene>
<evidence type="ECO:0000313" key="1">
    <source>
        <dbReference type="EMBL" id="CAB0017516.1"/>
    </source>
</evidence>